<feature type="region of interest" description="Disordered" evidence="2">
    <location>
        <begin position="320"/>
        <end position="356"/>
    </location>
</feature>
<feature type="region of interest" description="Disordered" evidence="2">
    <location>
        <begin position="811"/>
        <end position="886"/>
    </location>
</feature>
<feature type="compositionally biased region" description="Acidic residues" evidence="2">
    <location>
        <begin position="1040"/>
        <end position="1051"/>
    </location>
</feature>
<reference evidence="4 5" key="1">
    <citation type="submission" date="2024-08" db="EMBL/GenBank/DDBJ databases">
        <title>Insights into the chromosomal genome structure of Flemingia macrophylla.</title>
        <authorList>
            <person name="Ding Y."/>
            <person name="Zhao Y."/>
            <person name="Bi W."/>
            <person name="Wu M."/>
            <person name="Zhao G."/>
            <person name="Gong Y."/>
            <person name="Li W."/>
            <person name="Zhang P."/>
        </authorList>
    </citation>
    <scope>NUCLEOTIDE SEQUENCE [LARGE SCALE GENOMIC DNA]</scope>
    <source>
        <strain evidence="4">DYQJB</strain>
        <tissue evidence="4">Leaf</tissue>
    </source>
</reference>
<accession>A0ABD1M7L1</accession>
<comment type="caution">
    <text evidence="4">The sequence shown here is derived from an EMBL/GenBank/DDBJ whole genome shotgun (WGS) entry which is preliminary data.</text>
</comment>
<feature type="coiled-coil region" evidence="1">
    <location>
        <begin position="967"/>
        <end position="1016"/>
    </location>
</feature>
<proteinExistence type="predicted"/>
<dbReference type="EMBL" id="JBGMDY010000006">
    <property type="protein sequence ID" value="KAL2331747.1"/>
    <property type="molecule type" value="Genomic_DNA"/>
</dbReference>
<protein>
    <recommendedName>
        <fullName evidence="3">Transposase (putative) gypsy type domain-containing protein</fullName>
    </recommendedName>
</protein>
<organism evidence="4 5">
    <name type="scientific">Flemingia macrophylla</name>
    <dbReference type="NCBI Taxonomy" id="520843"/>
    <lineage>
        <taxon>Eukaryota</taxon>
        <taxon>Viridiplantae</taxon>
        <taxon>Streptophyta</taxon>
        <taxon>Embryophyta</taxon>
        <taxon>Tracheophyta</taxon>
        <taxon>Spermatophyta</taxon>
        <taxon>Magnoliopsida</taxon>
        <taxon>eudicotyledons</taxon>
        <taxon>Gunneridae</taxon>
        <taxon>Pentapetalae</taxon>
        <taxon>rosids</taxon>
        <taxon>fabids</taxon>
        <taxon>Fabales</taxon>
        <taxon>Fabaceae</taxon>
        <taxon>Papilionoideae</taxon>
        <taxon>50 kb inversion clade</taxon>
        <taxon>NPAAA clade</taxon>
        <taxon>indigoferoid/millettioid clade</taxon>
        <taxon>Phaseoleae</taxon>
        <taxon>Flemingia</taxon>
    </lineage>
</organism>
<evidence type="ECO:0000313" key="5">
    <source>
        <dbReference type="Proteomes" id="UP001603857"/>
    </source>
</evidence>
<keyword evidence="5" id="KW-1185">Reference proteome</keyword>
<dbReference type="Pfam" id="PF12609">
    <property type="entry name" value="DUF3774"/>
    <property type="match status" value="1"/>
</dbReference>
<evidence type="ECO:0000256" key="2">
    <source>
        <dbReference type="SAM" id="MobiDB-lite"/>
    </source>
</evidence>
<evidence type="ECO:0000259" key="3">
    <source>
        <dbReference type="Pfam" id="PF04195"/>
    </source>
</evidence>
<keyword evidence="1" id="KW-0175">Coiled coil</keyword>
<evidence type="ECO:0000256" key="1">
    <source>
        <dbReference type="SAM" id="Coils"/>
    </source>
</evidence>
<dbReference type="Proteomes" id="UP001603857">
    <property type="component" value="Unassembled WGS sequence"/>
</dbReference>
<feature type="region of interest" description="Disordered" evidence="2">
    <location>
        <begin position="404"/>
        <end position="508"/>
    </location>
</feature>
<feature type="domain" description="Transposase (putative) gypsy type" evidence="3">
    <location>
        <begin position="605"/>
        <end position="659"/>
    </location>
</feature>
<feature type="compositionally biased region" description="Low complexity" evidence="2">
    <location>
        <begin position="404"/>
        <end position="425"/>
    </location>
</feature>
<dbReference type="AlphaFoldDB" id="A0ABD1M7L1"/>
<feature type="compositionally biased region" description="Acidic residues" evidence="2">
    <location>
        <begin position="493"/>
        <end position="502"/>
    </location>
</feature>
<dbReference type="Pfam" id="PF04195">
    <property type="entry name" value="Transposase_28"/>
    <property type="match status" value="1"/>
</dbReference>
<sequence>MCSGSRTWGVAASVGVVEALKDQGLCRWNSVIRSAQHQVKNHVRSLSEANKPSSNDFPLPPPSHPHLLLPLLHLITYALPQPLSSLPPPSTATLTSFSDFAIKSFVQQRLSTHMLVDRLSKIHVVDACISRHTQSSAATLGCAPLYSLLRTTSPSSRTTYSDGWGYLQRHSDAQVSICRVERGRQGDKNVPFASDVRRIYSTRVGPTRPYFGATRVVVSAGVSSRREERDGVLGSALILGSAGVPTEGGVPGGPRLGRGVEPREGVPGVLGTAGVANPGKGNVMRKAEVVPGRGRFLSSAEVPSRDEGEITSRRAEVVPNRGRRADGQLGRGRRADGQLSETSSIQAPQARESKKIPSVDSACRSICVITEVVAVMAVTASEVETSWIIGRWMGLDPTAQFIMSSSGASSSDSGSSETKSEGSNSVEIISPKAVRSPENVEGLTKLLEREVSEERADADVKAESSHSREEAAPAETRGDAEDDNPAEVRGNDDSETESEDEVSAEHKRLARKREFDPVLIPGYEWVHGEVGTNYSRFRDQYSILNLLAYTKFLEGFKIEERYHIRVHVCRSDDYLDPDFVFLDTAKFPLPSFYVYDCWFRDLQVKLPFDDFILSVLRTLNVDPTQLHPNSWAAMQAFKVLCLGLGVTPTAPLFLHFYSCKSGYDSEEGYSSRQGENEVKAKWISLFRIPKRELLESFTSSYKNFKNGFFRVSIPEEGRKYFFDNVGTPLFPLSWTRKPRRCDGYNVEDLTLTERVGLKVLLQAPRPLPAKMLIMPPKSLQIALDLIGIMSKVGGDDFDVKSLLKGRARPKAIQAANAGPNADALPRPSPQDRLPPISEKKKKDKGTKKATSGSMKRSAEGEEAGEPSANPEKRLKQTTIPEYAPSSGRRNIESLLGVPLLSPRVNAQELVAMDFTSAEGKKAMAELSLDDKLKAIGEMHLKGLALAQSLVKEPARELVTLRGRVNEAEKLTEEILAKNNELIDANKKTLAENVALKRRLEEVAAEAKNNAAEREKVVSELGHDFDIGMDFYQGVYMSYDDMPEGADPDEEVTPMAAEGDEKTETQTEGTLAEDGAGDEDQELDVTGPNGVEASGEAKET</sequence>
<dbReference type="InterPro" id="IPR022251">
    <property type="entry name" value="DUF3774_wound-induced"/>
</dbReference>
<gene>
    <name evidence="4" type="ORF">Fmac_019328</name>
</gene>
<feature type="compositionally biased region" description="Basic and acidic residues" evidence="2">
    <location>
        <begin position="446"/>
        <end position="479"/>
    </location>
</feature>
<name>A0ABD1M7L1_9FABA</name>
<evidence type="ECO:0000313" key="4">
    <source>
        <dbReference type="EMBL" id="KAL2331747.1"/>
    </source>
</evidence>
<dbReference type="InterPro" id="IPR007321">
    <property type="entry name" value="Transposase_28"/>
</dbReference>
<feature type="region of interest" description="Disordered" evidence="2">
    <location>
        <begin position="1039"/>
        <end position="1099"/>
    </location>
</feature>
<dbReference type="PANTHER" id="PTHR33090">
    <property type="entry name" value="DUF3774 DOMAIN PROTEIN-RELATED"/>
    <property type="match status" value="1"/>
</dbReference>